<dbReference type="Pfam" id="PF17820">
    <property type="entry name" value="PDZ_6"/>
    <property type="match status" value="1"/>
</dbReference>
<organism evidence="8 9">
    <name type="scientific">Necator americanus</name>
    <name type="common">Human hookworm</name>
    <dbReference type="NCBI Taxonomy" id="51031"/>
    <lineage>
        <taxon>Eukaryota</taxon>
        <taxon>Metazoa</taxon>
        <taxon>Ecdysozoa</taxon>
        <taxon>Nematoda</taxon>
        <taxon>Chromadorea</taxon>
        <taxon>Rhabditida</taxon>
        <taxon>Rhabditina</taxon>
        <taxon>Rhabditomorpha</taxon>
        <taxon>Strongyloidea</taxon>
        <taxon>Ancylostomatidae</taxon>
        <taxon>Bunostominae</taxon>
        <taxon>Necator</taxon>
    </lineage>
</organism>
<evidence type="ECO:0008006" key="10">
    <source>
        <dbReference type="Google" id="ProtNLM"/>
    </source>
</evidence>
<keyword evidence="1 4" id="KW-0479">Metal-binding</keyword>
<feature type="compositionally biased region" description="Pro residues" evidence="5">
    <location>
        <begin position="219"/>
        <end position="231"/>
    </location>
</feature>
<feature type="domain" description="LIM zinc-binding" evidence="6">
    <location>
        <begin position="1118"/>
        <end position="1184"/>
    </location>
</feature>
<dbReference type="SMART" id="SM00228">
    <property type="entry name" value="PDZ"/>
    <property type="match status" value="1"/>
</dbReference>
<sequence>MDAKTKVSKYLADLKQDSARKSGNSTHVNTATLQTIRGPGQAAHDPLQFVSTSGVSLAENARQLINITEQQKRERAKLIQQGQHFNDNESWVDDLDTWRRKRKTKAAKQAAAEAAETASNPAKDYRPHPNIDYHSLPNYGRNHKETKEEILTITSPSHQEDQNDSGIENRTTDSHSPSTSLDFSPRSDSKLTAELISPKSAHTYLTETTSASRTEQPPDYAPPPPPPPPPSEQDQSLDQVVVPVQVSRVIPANLPQLVDDDDYPPPPLHLRRPTSSDRSVDDLSSRFESASLDIRAVPISHYEEQAATSKPYDETKPDSQTVDLTVELNREQRGQVTAVRYPATRRIETIPSSTDDVKIPTFVSRITHNVEPPPSSRQHTYTSQQASSQLRNRSMPPTTVYRAVDIPFDESPAAYQPKKDDNLHTVTVVMGTHPVQKGFGFTITIERGRPTIDSVVVGTPADRAGLLIGDRVISVNGEDLKDKYPSAINRMLHDAARLGEAEVVIERKDAKIAQVKSLTSSQNFDKARSVFSETRSVDSYAEFKRKHSRASRADQPSAREYNSLPRSTSTGAIPGPKRDNSLSSLRSKAGSPARSYYESSTTRSEFRSHTSSGTPDYRVTSLHEKTGPGKLTDFVPEVERNIGRSREDERREFPYRRASDEEPRLIRNYDLPPAHTTTTKVTSTVASAPMGTSRRVQDESVNAVLKRSTLPRNSHIEPEEHPSDDDTIAGKSFLRKTLRSLSPPAPVGVLERSPELDDPTQFGSTEHHNRDDWRCVYPPQQRSQSSYELRHRDDVTPRRDHTDYDRNTHVREELEFDEMYRKKNYHTVGSYRDRAPKTTVVPVHRIDRIDRRDYRSVDTPRPYHPSRSRSTDFVIEREYREDEDGISDVTHRFYDRDGNYLFNGRRRGCDIDIRRDYNLPRDAERRSLRVPTRKSKSMERCVEERLEYEEKEKRIWIPERRVVESRDWRDVINQQRQAAPGRAADTQRIRDASASLGNLPAIINRKLEETRKFEKERQTTEYGYRTPHIDSYEREYGRFEKSYQPDYRSRTFDSSRYGGQTTTTRGVESDFATSDYRRREHREINPSTVYDRREMSYREDIRREPVNNDQVVAVSGKHRCAHCADELGRGAAMIIESLNLFYHLACFKCYVCKTPLGSGATGADVRVREGRLHCQSCYSNDRVQLSKV</sequence>
<keyword evidence="2 4" id="KW-0862">Zinc</keyword>
<evidence type="ECO:0000256" key="4">
    <source>
        <dbReference type="PROSITE-ProRule" id="PRU00125"/>
    </source>
</evidence>
<feature type="region of interest" description="Disordered" evidence="5">
    <location>
        <begin position="253"/>
        <end position="283"/>
    </location>
</feature>
<dbReference type="CDD" id="cd08368">
    <property type="entry name" value="LIM"/>
    <property type="match status" value="1"/>
</dbReference>
<feature type="compositionally biased region" description="Low complexity" evidence="5">
    <location>
        <begin position="676"/>
        <end position="688"/>
    </location>
</feature>
<dbReference type="Gene3D" id="2.10.110.10">
    <property type="entry name" value="Cysteine Rich Protein"/>
    <property type="match status" value="1"/>
</dbReference>
<evidence type="ECO:0000259" key="6">
    <source>
        <dbReference type="PROSITE" id="PS50023"/>
    </source>
</evidence>
<dbReference type="Pfam" id="PF00412">
    <property type="entry name" value="LIM"/>
    <property type="match status" value="1"/>
</dbReference>
<feature type="compositionally biased region" description="Basic and acidic residues" evidence="5">
    <location>
        <begin position="274"/>
        <end position="283"/>
    </location>
</feature>
<feature type="region of interest" description="Disordered" evidence="5">
    <location>
        <begin position="102"/>
        <end position="140"/>
    </location>
</feature>
<feature type="compositionally biased region" description="Polar residues" evidence="5">
    <location>
        <begin position="164"/>
        <end position="182"/>
    </location>
</feature>
<dbReference type="EMBL" id="JAVFWL010000003">
    <property type="protein sequence ID" value="KAK6740763.1"/>
    <property type="molecule type" value="Genomic_DNA"/>
</dbReference>
<dbReference type="InterPro" id="IPR036034">
    <property type="entry name" value="PDZ_sf"/>
</dbReference>
<dbReference type="PROSITE" id="PS50106">
    <property type="entry name" value="PDZ"/>
    <property type="match status" value="1"/>
</dbReference>
<feature type="compositionally biased region" description="Low complexity" evidence="5">
    <location>
        <begin position="107"/>
        <end position="118"/>
    </location>
</feature>
<evidence type="ECO:0000256" key="1">
    <source>
        <dbReference type="ARBA" id="ARBA00022723"/>
    </source>
</evidence>
<reference evidence="8 9" key="1">
    <citation type="submission" date="2023-08" db="EMBL/GenBank/DDBJ databases">
        <title>A Necator americanus chromosomal reference genome.</title>
        <authorList>
            <person name="Ilik V."/>
            <person name="Petrzelkova K.J."/>
            <person name="Pardy F."/>
            <person name="Fuh T."/>
            <person name="Niatou-Singa F.S."/>
            <person name="Gouil Q."/>
            <person name="Baker L."/>
            <person name="Ritchie M.E."/>
            <person name="Jex A.R."/>
            <person name="Gazzola D."/>
            <person name="Li H."/>
            <person name="Toshio Fujiwara R."/>
            <person name="Zhan B."/>
            <person name="Aroian R.V."/>
            <person name="Pafco B."/>
            <person name="Schwarz E.M."/>
        </authorList>
    </citation>
    <scope>NUCLEOTIDE SEQUENCE [LARGE SCALE GENOMIC DNA]</scope>
    <source>
        <strain evidence="8 9">Aroian</strain>
        <tissue evidence="8">Whole animal</tissue>
    </source>
</reference>
<feature type="region of interest" description="Disordered" evidence="5">
    <location>
        <begin position="153"/>
        <end position="237"/>
    </location>
</feature>
<dbReference type="InterPro" id="IPR041489">
    <property type="entry name" value="PDZ_6"/>
</dbReference>
<feature type="region of interest" description="Disordered" evidence="5">
    <location>
        <begin position="368"/>
        <end position="394"/>
    </location>
</feature>
<dbReference type="Gene3D" id="2.30.42.10">
    <property type="match status" value="1"/>
</dbReference>
<dbReference type="PROSITE" id="PS50023">
    <property type="entry name" value="LIM_DOMAIN_2"/>
    <property type="match status" value="1"/>
</dbReference>
<dbReference type="PANTHER" id="PTHR15551:SF3">
    <property type="entry name" value="LIM AND CALPONIN HOMOLOGY DOMAINS-CONTAINING PROTEIN 1"/>
    <property type="match status" value="1"/>
</dbReference>
<feature type="compositionally biased region" description="Polar residues" evidence="5">
    <location>
        <begin position="597"/>
        <end position="614"/>
    </location>
</feature>
<dbReference type="Proteomes" id="UP001303046">
    <property type="component" value="Unassembled WGS sequence"/>
</dbReference>
<evidence type="ECO:0000256" key="2">
    <source>
        <dbReference type="ARBA" id="ARBA00022833"/>
    </source>
</evidence>
<evidence type="ECO:0000256" key="3">
    <source>
        <dbReference type="ARBA" id="ARBA00023038"/>
    </source>
</evidence>
<feature type="region of interest" description="Disordered" evidence="5">
    <location>
        <begin position="670"/>
        <end position="728"/>
    </location>
</feature>
<feature type="compositionally biased region" description="Polar residues" evidence="5">
    <location>
        <begin position="203"/>
        <end position="215"/>
    </location>
</feature>
<evidence type="ECO:0000313" key="8">
    <source>
        <dbReference type="EMBL" id="KAK6740763.1"/>
    </source>
</evidence>
<dbReference type="SMART" id="SM00132">
    <property type="entry name" value="LIM"/>
    <property type="match status" value="1"/>
</dbReference>
<dbReference type="PROSITE" id="PS00478">
    <property type="entry name" value="LIM_DOMAIN_1"/>
    <property type="match status" value="1"/>
</dbReference>
<evidence type="ECO:0000256" key="5">
    <source>
        <dbReference type="SAM" id="MobiDB-lite"/>
    </source>
</evidence>
<keyword evidence="9" id="KW-1185">Reference proteome</keyword>
<proteinExistence type="predicted"/>
<evidence type="ECO:0000259" key="7">
    <source>
        <dbReference type="PROSITE" id="PS50106"/>
    </source>
</evidence>
<feature type="compositionally biased region" description="Basic and acidic residues" evidence="5">
    <location>
        <begin position="788"/>
        <end position="803"/>
    </location>
</feature>
<feature type="region of interest" description="Disordered" evidence="5">
    <location>
        <begin position="741"/>
        <end position="803"/>
    </location>
</feature>
<evidence type="ECO:0000313" key="9">
    <source>
        <dbReference type="Proteomes" id="UP001303046"/>
    </source>
</evidence>
<dbReference type="InterPro" id="IPR001781">
    <property type="entry name" value="Znf_LIM"/>
</dbReference>
<feature type="compositionally biased region" description="Basic and acidic residues" evidence="5">
    <location>
        <begin position="765"/>
        <end position="774"/>
    </location>
</feature>
<feature type="domain" description="PDZ" evidence="7">
    <location>
        <begin position="425"/>
        <end position="482"/>
    </location>
</feature>
<protein>
    <recommendedName>
        <fullName evidence="10">LIM domain protein</fullName>
    </recommendedName>
</protein>
<name>A0ABR1CSP3_NECAM</name>
<gene>
    <name evidence="8" type="primary">Necator_chrIII.g9687</name>
    <name evidence="8" type="ORF">RB195_008922</name>
</gene>
<feature type="region of interest" description="Disordered" evidence="5">
    <location>
        <begin position="546"/>
        <end position="632"/>
    </location>
</feature>
<accession>A0ABR1CSP3</accession>
<dbReference type="InterPro" id="IPR001478">
    <property type="entry name" value="PDZ"/>
</dbReference>
<comment type="caution">
    <text evidence="8">The sequence shown here is derived from an EMBL/GenBank/DDBJ whole genome shotgun (WGS) entry which is preliminary data.</text>
</comment>
<dbReference type="PANTHER" id="PTHR15551">
    <property type="entry name" value="LIM DOMAIN ONLY 7"/>
    <property type="match status" value="1"/>
</dbReference>
<keyword evidence="3 4" id="KW-0440">LIM domain</keyword>
<dbReference type="SUPFAM" id="SSF50156">
    <property type="entry name" value="PDZ domain-like"/>
    <property type="match status" value="1"/>
</dbReference>
<feature type="compositionally biased region" description="Polar residues" evidence="5">
    <location>
        <begin position="376"/>
        <end position="394"/>
    </location>
</feature>